<name>A0A1B0AFX7_GLOPL</name>
<accession>A0A1B0AFX7</accession>
<keyword evidence="1" id="KW-1133">Transmembrane helix</keyword>
<dbReference type="VEuPathDB" id="VectorBase:GPAI044394"/>
<dbReference type="AlphaFoldDB" id="A0A1B0AFX7"/>
<protein>
    <submittedName>
        <fullName evidence="2">Uncharacterized protein</fullName>
    </submittedName>
</protein>
<reference evidence="2" key="2">
    <citation type="submission" date="2020-05" db="UniProtKB">
        <authorList>
            <consortium name="EnsemblMetazoa"/>
        </authorList>
    </citation>
    <scope>IDENTIFICATION</scope>
    <source>
        <strain evidence="2">IAEA</strain>
    </source>
</reference>
<keyword evidence="1" id="KW-0812">Transmembrane</keyword>
<keyword evidence="1" id="KW-0472">Membrane</keyword>
<reference evidence="3" key="1">
    <citation type="submission" date="2014-03" db="EMBL/GenBank/DDBJ databases">
        <authorList>
            <person name="Aksoy S."/>
            <person name="Warren W."/>
            <person name="Wilson R.K."/>
        </authorList>
    </citation>
    <scope>NUCLEOTIDE SEQUENCE [LARGE SCALE GENOMIC DNA]</scope>
    <source>
        <strain evidence="3">IAEA</strain>
    </source>
</reference>
<sequence length="146" mass="17015">MVFTPLQKISLNKSRVIFTIDIHPLTVGNTSDINDSLKMLGFVWIMTVIKYALCVLSSFVERYCMAMQRVCLPCQIVDYVTKLVEQHQCQCPADLFGHRCNKRFNRFDEWSVRRFHMKSHGTVPYLTSLHYYGYGPTIQILITDLD</sequence>
<evidence type="ECO:0000313" key="3">
    <source>
        <dbReference type="Proteomes" id="UP000092445"/>
    </source>
</evidence>
<organism evidence="2 3">
    <name type="scientific">Glossina pallidipes</name>
    <name type="common">Tsetse fly</name>
    <dbReference type="NCBI Taxonomy" id="7398"/>
    <lineage>
        <taxon>Eukaryota</taxon>
        <taxon>Metazoa</taxon>
        <taxon>Ecdysozoa</taxon>
        <taxon>Arthropoda</taxon>
        <taxon>Hexapoda</taxon>
        <taxon>Insecta</taxon>
        <taxon>Pterygota</taxon>
        <taxon>Neoptera</taxon>
        <taxon>Endopterygota</taxon>
        <taxon>Diptera</taxon>
        <taxon>Brachycera</taxon>
        <taxon>Muscomorpha</taxon>
        <taxon>Hippoboscoidea</taxon>
        <taxon>Glossinidae</taxon>
        <taxon>Glossina</taxon>
    </lineage>
</organism>
<dbReference type="Proteomes" id="UP000092445">
    <property type="component" value="Unassembled WGS sequence"/>
</dbReference>
<proteinExistence type="predicted"/>
<keyword evidence="3" id="KW-1185">Reference proteome</keyword>
<dbReference type="EnsemblMetazoa" id="GPAI044394-RA">
    <property type="protein sequence ID" value="GPAI044394-PA"/>
    <property type="gene ID" value="GPAI044394"/>
</dbReference>
<feature type="transmembrane region" description="Helical" evidence="1">
    <location>
        <begin position="39"/>
        <end position="60"/>
    </location>
</feature>
<evidence type="ECO:0000313" key="2">
    <source>
        <dbReference type="EnsemblMetazoa" id="GPAI044394-PA"/>
    </source>
</evidence>
<evidence type="ECO:0000256" key="1">
    <source>
        <dbReference type="SAM" id="Phobius"/>
    </source>
</evidence>